<proteinExistence type="predicted"/>
<sequence>MTDPAWRNEAWAPAPGQVAGRPAPGAAAYPGGPVQPAQPVQPYGPLQWAPPRQTTKLLGDLSTVYVVVADSRWIHTMVCSIGRDWFGATYNFGSQNYKLKRRHSISMDIGGKLENAFDPTNGLAKPYGCFTVSWRLTPRGYTVVRARVDSLGIVSSYSLNHEAFPRFAYMLFQEFYGNRTLVWVGELRDPWDSDILKWPAAPVSPTPRPPDDASEKAVWDAVAAGWEIPKF</sequence>
<protein>
    <submittedName>
        <fullName evidence="2">Uncharacterized protein</fullName>
    </submittedName>
</protein>
<evidence type="ECO:0000313" key="2">
    <source>
        <dbReference type="EMBL" id="QAY62183.1"/>
    </source>
</evidence>
<accession>A0A4P6EKL3</accession>
<reference evidence="2 3" key="1">
    <citation type="submission" date="2019-01" db="EMBL/GenBank/DDBJ databases">
        <title>Genome sequencing of strain 2JSPR-7.</title>
        <authorList>
            <person name="Heo J."/>
            <person name="Kim S.-J."/>
            <person name="Kim J.-S."/>
            <person name="Hong S.-B."/>
            <person name="Kwon S.-W."/>
        </authorList>
    </citation>
    <scope>NUCLEOTIDE SEQUENCE [LARGE SCALE GENOMIC DNA]</scope>
    <source>
        <strain evidence="2 3">2JSPR-7</strain>
    </source>
</reference>
<gene>
    <name evidence="2" type="ORF">ET495_01595</name>
</gene>
<dbReference type="AlphaFoldDB" id="A0A4P6EKL3"/>
<feature type="region of interest" description="Disordered" evidence="1">
    <location>
        <begin position="1"/>
        <end position="46"/>
    </location>
</feature>
<keyword evidence="3" id="KW-1185">Reference proteome</keyword>
<evidence type="ECO:0000256" key="1">
    <source>
        <dbReference type="SAM" id="MobiDB-lite"/>
    </source>
</evidence>
<feature type="compositionally biased region" description="Low complexity" evidence="1">
    <location>
        <begin position="12"/>
        <end position="45"/>
    </location>
</feature>
<dbReference type="RefSeq" id="WP_129202077.1">
    <property type="nucleotide sequence ID" value="NZ_CP035495.1"/>
</dbReference>
<name>A0A4P6EKL3_9MICO</name>
<dbReference type="KEGG" id="xyl:ET495_01595"/>
<dbReference type="Proteomes" id="UP000291758">
    <property type="component" value="Chromosome"/>
</dbReference>
<evidence type="ECO:0000313" key="3">
    <source>
        <dbReference type="Proteomes" id="UP000291758"/>
    </source>
</evidence>
<organism evidence="2 3">
    <name type="scientific">Xylanimonas allomyrinae</name>
    <dbReference type="NCBI Taxonomy" id="2509459"/>
    <lineage>
        <taxon>Bacteria</taxon>
        <taxon>Bacillati</taxon>
        <taxon>Actinomycetota</taxon>
        <taxon>Actinomycetes</taxon>
        <taxon>Micrococcales</taxon>
        <taxon>Promicromonosporaceae</taxon>
        <taxon>Xylanimonas</taxon>
    </lineage>
</organism>
<dbReference type="EMBL" id="CP035495">
    <property type="protein sequence ID" value="QAY62183.1"/>
    <property type="molecule type" value="Genomic_DNA"/>
</dbReference>